<evidence type="ECO:0000313" key="3">
    <source>
        <dbReference type="Proteomes" id="UP001056855"/>
    </source>
</evidence>
<gene>
    <name evidence="2" type="ORF">NGM29_03950</name>
</gene>
<dbReference type="GeneID" id="73289170"/>
<reference evidence="2" key="1">
    <citation type="submission" date="2022-06" db="EMBL/GenBank/DDBJ databases">
        <title>Diverse halophilic archaea isolated from saline environments.</title>
        <authorList>
            <person name="Cui H.-L."/>
        </authorList>
    </citation>
    <scope>NUCLEOTIDE SEQUENCE</scope>
    <source>
        <strain evidence="2">WLHS1</strain>
    </source>
</reference>
<name>A0A9E7NBP8_9EURY</name>
<keyword evidence="3" id="KW-1185">Reference proteome</keyword>
<dbReference type="AlphaFoldDB" id="A0A9E7NBP8"/>
<accession>A0A9E7NBP8</accession>
<organism evidence="2 3">
    <name type="scientific">Natronosalvus rutilus</name>
    <dbReference type="NCBI Taxonomy" id="2953753"/>
    <lineage>
        <taxon>Archaea</taxon>
        <taxon>Methanobacteriati</taxon>
        <taxon>Methanobacteriota</taxon>
        <taxon>Stenosarchaea group</taxon>
        <taxon>Halobacteria</taxon>
        <taxon>Halobacteriales</taxon>
        <taxon>Natrialbaceae</taxon>
        <taxon>Natronosalvus</taxon>
    </lineage>
</organism>
<evidence type="ECO:0000259" key="1">
    <source>
        <dbReference type="Pfam" id="PF23366"/>
    </source>
</evidence>
<feature type="domain" description="HVO-0234-like beta-propeller" evidence="1">
    <location>
        <begin position="3"/>
        <end position="298"/>
    </location>
</feature>
<sequence length="303" mass="31409">MVSIDEKRVYGAREGATAAYVAAEMGVVRVLISGDAVGEFSLLERCTAHDLAAGVGWLAVATDEDVLVSDLSSESEEHAFVRTDFGPAVAVGIRDGTLLAADAAGRAGTLGLETLAADDWHDLAFPDAKAPEQPTVRAADGDLLATDAGVYRRSGTRLVHAGLSAVRDVSAAGVPLAATADGLYRLGNGWMRDLEGPFDRVAADPLSDPGSLGRAHALGDAVYEHGTGGADPETASENGWRRLEALDTDLVDVAYGDGIYAVTEDGTVLVADPGRGPGTESRWRPHPIGVRGVAAMVVPLERA</sequence>
<dbReference type="Proteomes" id="UP001056855">
    <property type="component" value="Chromosome"/>
</dbReference>
<dbReference type="InterPro" id="IPR056505">
    <property type="entry name" value="Beta-prop_HVO_0234"/>
</dbReference>
<dbReference type="EMBL" id="CP100355">
    <property type="protein sequence ID" value="UTF54441.1"/>
    <property type="molecule type" value="Genomic_DNA"/>
</dbReference>
<dbReference type="RefSeq" id="WP_254159101.1">
    <property type="nucleotide sequence ID" value="NZ_CP100355.1"/>
</dbReference>
<proteinExistence type="predicted"/>
<protein>
    <recommendedName>
        <fullName evidence="1">HVO-0234-like beta-propeller domain-containing protein</fullName>
    </recommendedName>
</protein>
<evidence type="ECO:0000313" key="2">
    <source>
        <dbReference type="EMBL" id="UTF54441.1"/>
    </source>
</evidence>
<dbReference type="Pfam" id="PF23366">
    <property type="entry name" value="Beta-prop_HVO_0234"/>
    <property type="match status" value="1"/>
</dbReference>
<dbReference type="KEGG" id="sawl:NGM29_03950"/>